<name>A0A101KS38_RHILI</name>
<comment type="caution">
    <text evidence="2">The sequence shown here is derived from an EMBL/GenBank/DDBJ whole genome shotgun (WGS) entry which is preliminary data.</text>
</comment>
<gene>
    <name evidence="2" type="ORF">AU467_24055</name>
</gene>
<accession>A0A101KS38</accession>
<keyword evidence="1" id="KW-0812">Transmembrane</keyword>
<sequence>MEECRAWVLSELREVPQGDVTLRTERWFQVLVQGGEQLLHHEFYLGAASEDGLHLYADIVEFVRLEIGGKFATYIGIAASTALSVLHIAPIFWKAFRRWFEEHAVAVGIFYQDPPAGLEKVMQNSQRRLWFGQMHEDQPGVNEVEGVGGKRRVVKIGHQVGQVRQLRLFGQPRRLFNENLVAINSDDAEPVRQRGHDLRPKTLTTSNLQDAAVIRKSVSSQKIRKPIETQLRADCKTSSLGFRLPQLLQHVRA</sequence>
<keyword evidence="1" id="KW-0472">Membrane</keyword>
<protein>
    <submittedName>
        <fullName evidence="2">Uncharacterized protein</fullName>
    </submittedName>
</protein>
<evidence type="ECO:0000256" key="1">
    <source>
        <dbReference type="SAM" id="Phobius"/>
    </source>
</evidence>
<dbReference type="Proteomes" id="UP000053176">
    <property type="component" value="Unassembled WGS sequence"/>
</dbReference>
<organism evidence="2 3">
    <name type="scientific">Rhizobium loti</name>
    <name type="common">Mesorhizobium loti</name>
    <dbReference type="NCBI Taxonomy" id="381"/>
    <lineage>
        <taxon>Bacteria</taxon>
        <taxon>Pseudomonadati</taxon>
        <taxon>Pseudomonadota</taxon>
        <taxon>Alphaproteobacteria</taxon>
        <taxon>Hyphomicrobiales</taxon>
        <taxon>Phyllobacteriaceae</taxon>
        <taxon>Mesorhizobium</taxon>
    </lineage>
</organism>
<evidence type="ECO:0000313" key="2">
    <source>
        <dbReference type="EMBL" id="KUM25920.1"/>
    </source>
</evidence>
<keyword evidence="1" id="KW-1133">Transmembrane helix</keyword>
<proteinExistence type="predicted"/>
<evidence type="ECO:0000313" key="3">
    <source>
        <dbReference type="Proteomes" id="UP000053176"/>
    </source>
</evidence>
<dbReference type="EMBL" id="LPWA01000111">
    <property type="protein sequence ID" value="KUM25920.1"/>
    <property type="molecule type" value="Genomic_DNA"/>
</dbReference>
<feature type="transmembrane region" description="Helical" evidence="1">
    <location>
        <begin position="71"/>
        <end position="93"/>
    </location>
</feature>
<dbReference type="AlphaFoldDB" id="A0A101KS38"/>
<reference evidence="2 3" key="1">
    <citation type="submission" date="2015-12" db="EMBL/GenBank/DDBJ databases">
        <title>Draft genome sequence of Mesorhizobium sp. UFLA 01-765, a multitolerant efficient symbiont and plant-growth promoting strain isolated from Zn-mining soil using Leucaena leucocephala as a trap plant.</title>
        <authorList>
            <person name="Rangel W.M."/>
            <person name="Thijs S."/>
            <person name="Longatti S.M."/>
            <person name="Moreira F.M."/>
            <person name="Weyens N."/>
            <person name="Vangronsveld J."/>
            <person name="Van Hamme J.D."/>
            <person name="Bottos E.M."/>
            <person name="Rineau F."/>
        </authorList>
    </citation>
    <scope>NUCLEOTIDE SEQUENCE [LARGE SCALE GENOMIC DNA]</scope>
    <source>
        <strain evidence="2 3">UFLA 01-765</strain>
    </source>
</reference>